<keyword evidence="3" id="KW-1185">Reference proteome</keyword>
<dbReference type="PIRSF" id="PIRSF034888">
    <property type="entry name" value="P-loop_UCP034888"/>
    <property type="match status" value="1"/>
</dbReference>
<evidence type="ECO:0000259" key="1">
    <source>
        <dbReference type="Pfam" id="PF13175"/>
    </source>
</evidence>
<reference evidence="2 3" key="1">
    <citation type="submission" date="2016-02" db="EMBL/GenBank/DDBJ databases">
        <title>Genome sequence of Clostridium colicanis DSM 13634.</title>
        <authorList>
            <person name="Poehlein A."/>
            <person name="Daniel R."/>
        </authorList>
    </citation>
    <scope>NUCLEOTIDE SEQUENCE [LARGE SCALE GENOMIC DNA]</scope>
    <source>
        <strain evidence="2 3">DSM 13634</strain>
    </source>
</reference>
<dbReference type="InterPro" id="IPR014592">
    <property type="entry name" value="P-loop_UCP034888"/>
</dbReference>
<dbReference type="RefSeq" id="WP_061858746.1">
    <property type="nucleotide sequence ID" value="NZ_LTBB01000010.1"/>
</dbReference>
<gene>
    <name evidence="2" type="ORF">CLCOL_19220</name>
</gene>
<dbReference type="AlphaFoldDB" id="A0A151ALN1"/>
<dbReference type="STRING" id="1121305.CLCOL_19220"/>
<proteinExistence type="predicted"/>
<dbReference type="InterPro" id="IPR027417">
    <property type="entry name" value="P-loop_NTPase"/>
</dbReference>
<evidence type="ECO:0000313" key="2">
    <source>
        <dbReference type="EMBL" id="KYH28430.1"/>
    </source>
</evidence>
<dbReference type="PANTHER" id="PTHR43581:SF2">
    <property type="entry name" value="EXCINUCLEASE ATPASE SUBUNIT"/>
    <property type="match status" value="1"/>
</dbReference>
<comment type="caution">
    <text evidence="2">The sequence shown here is derived from an EMBL/GenBank/DDBJ whole genome shotgun (WGS) entry which is preliminary data.</text>
</comment>
<dbReference type="PATRIC" id="fig|1121305.3.peg.1925"/>
<accession>A0A151ALN1</accession>
<sequence length="450" mass="51714">MVRSIEFMNFKAFKDSGKVDLKKINILVGPNSGGKSSFIKGILLLKNTMESKYKETAIDMNKEIGDYTSLVYNHDYNNKIGFKIEFNKDSLKKSLNTEYILFKMAYEIRNKAKEDVKDILDELIKKSEGYSLNEISFFLNKNEKERIVVDKFKVKYEGDKELEIYWNGQDYCVNINDIIIKIPNLIVPDRFCFKINEEHLTEATIDELKNIAIVYVTFEIIKIKLKEFTENIIYISSFRNKPERVEYITKLSCFDTVGSRGENMISTLMSAENNTREKINFWLKEFDLAESIEVKSFGNGTYSLFIKDKSTGITNNLLDVGVGTSQLLPIIVESINSKDNSTIIIEEPEVHIHPGAQSKLGDLFVECCKEGNKQFIIETHSIFLVTQIEILVAQGKIDAKDVGVYYFRYGENGAIVKDMKLSSNGQFEESWPTGFFDVNYNLGKTLFEFM</sequence>
<dbReference type="SUPFAM" id="SSF52540">
    <property type="entry name" value="P-loop containing nucleoside triphosphate hydrolases"/>
    <property type="match status" value="1"/>
</dbReference>
<organism evidence="2 3">
    <name type="scientific">Clostridium colicanis DSM 13634</name>
    <dbReference type="NCBI Taxonomy" id="1121305"/>
    <lineage>
        <taxon>Bacteria</taxon>
        <taxon>Bacillati</taxon>
        <taxon>Bacillota</taxon>
        <taxon>Clostridia</taxon>
        <taxon>Eubacteriales</taxon>
        <taxon>Clostridiaceae</taxon>
        <taxon>Clostridium</taxon>
    </lineage>
</organism>
<dbReference type="PANTHER" id="PTHR43581">
    <property type="entry name" value="ATP/GTP PHOSPHATASE"/>
    <property type="match status" value="1"/>
</dbReference>
<dbReference type="InterPro" id="IPR041685">
    <property type="entry name" value="AAA_GajA/Old/RecF-like"/>
</dbReference>
<name>A0A151ALN1_9CLOT</name>
<dbReference type="InterPro" id="IPR051396">
    <property type="entry name" value="Bact_Antivir_Def_Nuclease"/>
</dbReference>
<protein>
    <recommendedName>
        <fullName evidence="1">Endonuclease GajA/Old nuclease/RecF-like AAA domain-containing protein</fullName>
    </recommendedName>
</protein>
<dbReference type="Proteomes" id="UP000075374">
    <property type="component" value="Unassembled WGS sequence"/>
</dbReference>
<dbReference type="Gene3D" id="3.40.50.300">
    <property type="entry name" value="P-loop containing nucleotide triphosphate hydrolases"/>
    <property type="match status" value="1"/>
</dbReference>
<evidence type="ECO:0000313" key="3">
    <source>
        <dbReference type="Proteomes" id="UP000075374"/>
    </source>
</evidence>
<dbReference type="EMBL" id="LTBB01000010">
    <property type="protein sequence ID" value="KYH28430.1"/>
    <property type="molecule type" value="Genomic_DNA"/>
</dbReference>
<feature type="domain" description="Endonuclease GajA/Old nuclease/RecF-like AAA" evidence="1">
    <location>
        <begin position="1"/>
        <end position="385"/>
    </location>
</feature>
<dbReference type="Pfam" id="PF13175">
    <property type="entry name" value="AAA_15"/>
    <property type="match status" value="1"/>
</dbReference>